<dbReference type="OrthoDB" id="5735022at2"/>
<accession>A0A541B428</accession>
<dbReference type="RefSeq" id="WP_142101056.1">
    <property type="nucleotide sequence ID" value="NZ_VIGH01000007.1"/>
</dbReference>
<sequence length="258" mass="27538">MSVQPTAADLLALAHASPAAVAVHDKQAWLDLFARLHVVEDPVGGRPVLGGLYDKRSARRGGEPLARFWDTFIGPNDIRFHIEREDIVSGLNIVRDVTIETRLGGGVTARAPMHLLYETTLDDGEPRIRRIAAHWEVAPMFAQVAGVDPAKLKVGLGMGARMLRLQGLGGTLAFGAAVRSVGKAGKRAVEQLVESAQRGDARSQQLLGDAKITDLTKLIAAGDSVTASCTADGAPAVLFAYLNRKNHTVSECAVYTND</sequence>
<keyword evidence="2" id="KW-1185">Reference proteome</keyword>
<comment type="caution">
    <text evidence="1">The sequence shown here is derived from an EMBL/GenBank/DDBJ whole genome shotgun (WGS) entry which is preliminary data.</text>
</comment>
<dbReference type="EMBL" id="VIGH01000007">
    <property type="protein sequence ID" value="TQF67072.1"/>
    <property type="molecule type" value="Genomic_DNA"/>
</dbReference>
<dbReference type="Proteomes" id="UP000316256">
    <property type="component" value="Unassembled WGS sequence"/>
</dbReference>
<protein>
    <submittedName>
        <fullName evidence="1">Transporter</fullName>
    </submittedName>
</protein>
<evidence type="ECO:0000313" key="2">
    <source>
        <dbReference type="Proteomes" id="UP000316256"/>
    </source>
</evidence>
<reference evidence="1 2" key="1">
    <citation type="submission" date="2019-06" db="EMBL/GenBank/DDBJ databases">
        <title>Rhodococcus spaelei sp. nov., isolated from a cave.</title>
        <authorList>
            <person name="Lee S.D."/>
        </authorList>
    </citation>
    <scope>NUCLEOTIDE SEQUENCE [LARGE SCALE GENOMIC DNA]</scope>
    <source>
        <strain evidence="1 2">C9-5</strain>
    </source>
</reference>
<dbReference type="Gene3D" id="3.10.450.50">
    <property type="match status" value="1"/>
</dbReference>
<dbReference type="SUPFAM" id="SSF54427">
    <property type="entry name" value="NTF2-like"/>
    <property type="match status" value="1"/>
</dbReference>
<proteinExistence type="predicted"/>
<dbReference type="AlphaFoldDB" id="A0A541B428"/>
<gene>
    <name evidence="1" type="ORF">FK531_15965</name>
</gene>
<dbReference type="InterPro" id="IPR032710">
    <property type="entry name" value="NTF2-like_dom_sf"/>
</dbReference>
<name>A0A541B428_9NOCA</name>
<organism evidence="1 2">
    <name type="scientific">Rhodococcus spelaei</name>
    <dbReference type="NCBI Taxonomy" id="2546320"/>
    <lineage>
        <taxon>Bacteria</taxon>
        <taxon>Bacillati</taxon>
        <taxon>Actinomycetota</taxon>
        <taxon>Actinomycetes</taxon>
        <taxon>Mycobacteriales</taxon>
        <taxon>Nocardiaceae</taxon>
        <taxon>Rhodococcus</taxon>
    </lineage>
</organism>
<evidence type="ECO:0000313" key="1">
    <source>
        <dbReference type="EMBL" id="TQF67072.1"/>
    </source>
</evidence>